<gene>
    <name evidence="6" type="ORF">DEU51_104219</name>
</gene>
<dbReference type="Pfam" id="PF00589">
    <property type="entry name" value="Phage_integrase"/>
    <property type="match status" value="1"/>
</dbReference>
<keyword evidence="3" id="KW-0238">DNA-binding</keyword>
<proteinExistence type="inferred from homology"/>
<name>A0A370SR89_PSEJE</name>
<evidence type="ECO:0000256" key="1">
    <source>
        <dbReference type="ARBA" id="ARBA00008857"/>
    </source>
</evidence>
<dbReference type="PROSITE" id="PS51898">
    <property type="entry name" value="TYR_RECOMBINASE"/>
    <property type="match status" value="1"/>
</dbReference>
<dbReference type="GO" id="GO:0015074">
    <property type="term" value="P:DNA integration"/>
    <property type="evidence" value="ECO:0007669"/>
    <property type="project" value="UniProtKB-KW"/>
</dbReference>
<dbReference type="InterPro" id="IPR050090">
    <property type="entry name" value="Tyrosine_recombinase_XerCD"/>
</dbReference>
<dbReference type="CDD" id="cd00397">
    <property type="entry name" value="DNA_BRE_C"/>
    <property type="match status" value="1"/>
</dbReference>
<sequence length="478" mass="55025">MQAVTKKKLHSLLGEFTFFSHYSVDRFSTKEATNMSFLCWPNGSPCLIGNLYLQTLLNNRGRTRNGLSRRGTKGGSMAGHAGMVGQLLKRCYRDGIDPINLTDQTFTAYIVEIRLEPAKYNPAQPKKTENSVIATGKVWLDFLVFVGTFYRHPNFVSENGTIRAREETYYIKVRGGRKVLKSHLWHHSFGKPHRVRHRDPVTSEQIQMLRAANRKDKASDFVKMRRLTMIEMFTDLGPRRGELTNLKVQDVRNALALGLESPVLRLDTLKREEGAERFVPVLSPTLRKLDQFIDGPRRKLMRDVYKGGKDHGYLFVCSRTGKPLSDTNFSNEILHLRKLAGIESQVCPHMFRHAMITRLFTQFIARHQLNNADDFRRALLDTETFKAEVAEWTGHLDPDSVENYIHLAFRDLSGYTETLSSTHLTLAMDKYFTLSKDLEQQLEEGLPVAEYLRLRQELKELYKQDAEIAEKRITSLKK</sequence>
<dbReference type="RefSeq" id="WP_115146523.1">
    <property type="nucleotide sequence ID" value="NZ_QRAV01000004.1"/>
</dbReference>
<dbReference type="AlphaFoldDB" id="A0A370SR89"/>
<evidence type="ECO:0000313" key="7">
    <source>
        <dbReference type="Proteomes" id="UP000255365"/>
    </source>
</evidence>
<dbReference type="PANTHER" id="PTHR30349">
    <property type="entry name" value="PHAGE INTEGRASE-RELATED"/>
    <property type="match status" value="1"/>
</dbReference>
<dbReference type="Proteomes" id="UP000255365">
    <property type="component" value="Unassembled WGS sequence"/>
</dbReference>
<organism evidence="6 7">
    <name type="scientific">Pseudomonas jessenii</name>
    <dbReference type="NCBI Taxonomy" id="77298"/>
    <lineage>
        <taxon>Bacteria</taxon>
        <taxon>Pseudomonadati</taxon>
        <taxon>Pseudomonadota</taxon>
        <taxon>Gammaproteobacteria</taxon>
        <taxon>Pseudomonadales</taxon>
        <taxon>Pseudomonadaceae</taxon>
        <taxon>Pseudomonas</taxon>
    </lineage>
</organism>
<keyword evidence="2" id="KW-0229">DNA integration</keyword>
<feature type="domain" description="Tyr recombinase" evidence="5">
    <location>
        <begin position="196"/>
        <end position="417"/>
    </location>
</feature>
<dbReference type="GO" id="GO:0003677">
    <property type="term" value="F:DNA binding"/>
    <property type="evidence" value="ECO:0007669"/>
    <property type="project" value="UniProtKB-KW"/>
</dbReference>
<dbReference type="EMBL" id="QRAV01000004">
    <property type="protein sequence ID" value="RDL22266.1"/>
    <property type="molecule type" value="Genomic_DNA"/>
</dbReference>
<dbReference type="SUPFAM" id="SSF56349">
    <property type="entry name" value="DNA breaking-rejoining enzymes"/>
    <property type="match status" value="1"/>
</dbReference>
<reference evidence="6 7" key="1">
    <citation type="submission" date="2018-07" db="EMBL/GenBank/DDBJ databases">
        <title>Genome sequencing of rice bacterial endophytes.</title>
        <authorList>
            <person name="Venturi V."/>
        </authorList>
    </citation>
    <scope>NUCLEOTIDE SEQUENCE [LARGE SCALE GENOMIC DNA]</scope>
    <source>
        <strain evidence="6 7">E2333</strain>
    </source>
</reference>
<evidence type="ECO:0000313" key="6">
    <source>
        <dbReference type="EMBL" id="RDL22266.1"/>
    </source>
</evidence>
<dbReference type="InterPro" id="IPR011010">
    <property type="entry name" value="DNA_brk_join_enz"/>
</dbReference>
<evidence type="ECO:0000256" key="2">
    <source>
        <dbReference type="ARBA" id="ARBA00022908"/>
    </source>
</evidence>
<dbReference type="GO" id="GO:0006310">
    <property type="term" value="P:DNA recombination"/>
    <property type="evidence" value="ECO:0007669"/>
    <property type="project" value="UniProtKB-KW"/>
</dbReference>
<dbReference type="InterPro" id="IPR002104">
    <property type="entry name" value="Integrase_catalytic"/>
</dbReference>
<accession>A0A370SR89</accession>
<comment type="similarity">
    <text evidence="1">Belongs to the 'phage' integrase family.</text>
</comment>
<protein>
    <submittedName>
        <fullName evidence="6">Phage integrase family protein</fullName>
    </submittedName>
</protein>
<evidence type="ECO:0000256" key="3">
    <source>
        <dbReference type="ARBA" id="ARBA00023125"/>
    </source>
</evidence>
<keyword evidence="4" id="KW-0233">DNA recombination</keyword>
<dbReference type="PANTHER" id="PTHR30349:SF41">
    <property type="entry name" value="INTEGRASE_RECOMBINASE PROTEIN MJ0367-RELATED"/>
    <property type="match status" value="1"/>
</dbReference>
<dbReference type="Gene3D" id="1.10.443.10">
    <property type="entry name" value="Intergrase catalytic core"/>
    <property type="match status" value="1"/>
</dbReference>
<dbReference type="InterPro" id="IPR013762">
    <property type="entry name" value="Integrase-like_cat_sf"/>
</dbReference>
<comment type="caution">
    <text evidence="6">The sequence shown here is derived from an EMBL/GenBank/DDBJ whole genome shotgun (WGS) entry which is preliminary data.</text>
</comment>
<evidence type="ECO:0000259" key="5">
    <source>
        <dbReference type="PROSITE" id="PS51898"/>
    </source>
</evidence>
<evidence type="ECO:0000256" key="4">
    <source>
        <dbReference type="ARBA" id="ARBA00023172"/>
    </source>
</evidence>